<dbReference type="SUPFAM" id="SSF55931">
    <property type="entry name" value="Glutamine synthetase/guanido kinase"/>
    <property type="match status" value="1"/>
</dbReference>
<dbReference type="InterPro" id="IPR050141">
    <property type="entry name" value="GCL_type2/YbdK_subfam"/>
</dbReference>
<dbReference type="InterPro" id="IPR014746">
    <property type="entry name" value="Gln_synth/guanido_kin_cat_dom"/>
</dbReference>
<dbReference type="EMBL" id="CP033073">
    <property type="protein sequence ID" value="AYN38631.1"/>
    <property type="molecule type" value="Genomic_DNA"/>
</dbReference>
<dbReference type="OrthoDB" id="240589at2"/>
<dbReference type="AlphaFoldDB" id="A0A3G2JAJ4"/>
<evidence type="ECO:0000313" key="4">
    <source>
        <dbReference type="Proteomes" id="UP000268329"/>
    </source>
</evidence>
<dbReference type="PANTHER" id="PTHR36510:SF3">
    <property type="entry name" value="CONSERVED PROTEIN"/>
    <property type="match status" value="1"/>
</dbReference>
<evidence type="ECO:0000256" key="2">
    <source>
        <dbReference type="SAM" id="MobiDB-lite"/>
    </source>
</evidence>
<name>A0A3G2JAJ4_9ACTN</name>
<dbReference type="Pfam" id="PF04107">
    <property type="entry name" value="GCS2"/>
    <property type="match status" value="1"/>
</dbReference>
<dbReference type="Proteomes" id="UP000268329">
    <property type="component" value="Chromosome"/>
</dbReference>
<comment type="catalytic activity">
    <reaction evidence="1">
        <text>L-cysteine + L-glutamate + ATP = gamma-L-glutamyl-L-cysteine + ADP + phosphate + H(+)</text>
        <dbReference type="Rhea" id="RHEA:13285"/>
        <dbReference type="ChEBI" id="CHEBI:15378"/>
        <dbReference type="ChEBI" id="CHEBI:29985"/>
        <dbReference type="ChEBI" id="CHEBI:30616"/>
        <dbReference type="ChEBI" id="CHEBI:35235"/>
        <dbReference type="ChEBI" id="CHEBI:43474"/>
        <dbReference type="ChEBI" id="CHEBI:58173"/>
        <dbReference type="ChEBI" id="CHEBI:456216"/>
        <dbReference type="EC" id="6.3.2.2"/>
    </reaction>
</comment>
<sequence>MGRGVGRVTFTEEEYARFHARLTHCLSMLGKVVTQSGFGQVPSTLGAELEVSLVGPDGRPVPVNAAVREGLGDDRLTLEVARFNLEANLEPVPVRGRPFTELAGQASRALTQITAWSLPHHGARAVPIGTLPTLTPADLTARALTDLPRYHALERAWARRRPTPFPLRAGEGEQGLFRAESVAVQGAACSWQVHLTVAPDLFCPTYNAAQLATGPALAAAGNSPFPLGRYGWQEARIPLYEQGFGEGGAPGRGTSRPRVGFGHAWLHGGPLAAFEEAVHRYDILLPATSPAEEDDGPLDGWPALEELRLHLSTVWPWNRPVYDPLGHVRIEFRALPSGPTPLDMAANTAFLVGLTLSLAAEGRDVARELPFAHARENFYRAARDGLRATLWWPSPGSAPREYEAGALVEELLPRAREGLVTAGVDAAEADTMLDLVDRRVASGRTGAWWQQRTLEVLRRRGRRAQHESRETTGPTATPPERGMIPPGRESTTGVRPDGQAERTGTTDARAVGTGRPDSGLRELTVRYARLAEGADPVHTWNLPTLPRRSRR</sequence>
<dbReference type="Gene3D" id="3.30.590.20">
    <property type="match status" value="1"/>
</dbReference>
<dbReference type="PANTHER" id="PTHR36510">
    <property type="entry name" value="GLUTAMATE--CYSTEINE LIGASE 2-RELATED"/>
    <property type="match status" value="1"/>
</dbReference>
<feature type="region of interest" description="Disordered" evidence="2">
    <location>
        <begin position="459"/>
        <end position="520"/>
    </location>
</feature>
<reference evidence="3 4" key="1">
    <citation type="submission" date="2018-10" db="EMBL/GenBank/DDBJ databases">
        <title>The genome of Streptomyces dangxiongensis Z022.</title>
        <authorList>
            <person name="Zhang B."/>
        </authorList>
    </citation>
    <scope>NUCLEOTIDE SEQUENCE [LARGE SCALE GENOMIC DNA]</scope>
    <source>
        <strain evidence="3 4">Z022</strain>
    </source>
</reference>
<evidence type="ECO:0000313" key="3">
    <source>
        <dbReference type="EMBL" id="AYN38631.1"/>
    </source>
</evidence>
<proteinExistence type="predicted"/>
<organism evidence="3 4">
    <name type="scientific">Streptomyces dangxiongensis</name>
    <dbReference type="NCBI Taxonomy" id="1442032"/>
    <lineage>
        <taxon>Bacteria</taxon>
        <taxon>Bacillati</taxon>
        <taxon>Actinomycetota</taxon>
        <taxon>Actinomycetes</taxon>
        <taxon>Kitasatosporales</taxon>
        <taxon>Streptomycetaceae</taxon>
        <taxon>Streptomyces</taxon>
    </lineage>
</organism>
<keyword evidence="3" id="KW-0436">Ligase</keyword>
<gene>
    <name evidence="3" type="ORF">D9753_06545</name>
</gene>
<accession>A0A3G2JAJ4</accession>
<protein>
    <submittedName>
        <fullName evidence="3">Glutamate--cysteine ligase</fullName>
    </submittedName>
</protein>
<dbReference type="RefSeq" id="WP_121786135.1">
    <property type="nucleotide sequence ID" value="NZ_CP033073.1"/>
</dbReference>
<keyword evidence="4" id="KW-1185">Reference proteome</keyword>
<evidence type="ECO:0000256" key="1">
    <source>
        <dbReference type="ARBA" id="ARBA00048819"/>
    </source>
</evidence>
<dbReference type="GO" id="GO:0016879">
    <property type="term" value="F:ligase activity, forming carbon-nitrogen bonds"/>
    <property type="evidence" value="ECO:0007669"/>
    <property type="project" value="TreeGrafter"/>
</dbReference>
<dbReference type="InterPro" id="IPR006336">
    <property type="entry name" value="GCS2"/>
</dbReference>
<dbReference type="KEGG" id="sdd:D9753_06545"/>